<sequence>MIQLKVKGMTCGHCENAVRKALEAVPGVERVVEVDRTKGVAVVEGSPDIEALVAAIREEGYEAEAA</sequence>
<dbReference type="PROSITE" id="PS01047">
    <property type="entry name" value="HMA_1"/>
    <property type="match status" value="1"/>
</dbReference>
<dbReference type="PROSITE" id="PS50846">
    <property type="entry name" value="HMA_2"/>
    <property type="match status" value="1"/>
</dbReference>
<dbReference type="SUPFAM" id="SSF55008">
    <property type="entry name" value="HMA, heavy metal-associated domain"/>
    <property type="match status" value="1"/>
</dbReference>
<dbReference type="EMBL" id="RJVI01000001">
    <property type="protein sequence ID" value="ROR34782.1"/>
    <property type="molecule type" value="Genomic_DNA"/>
</dbReference>
<dbReference type="Proteomes" id="UP000276634">
    <property type="component" value="Unassembled WGS sequence"/>
</dbReference>
<dbReference type="Gene3D" id="3.30.70.100">
    <property type="match status" value="1"/>
</dbReference>
<dbReference type="Pfam" id="PF00403">
    <property type="entry name" value="HMA"/>
    <property type="match status" value="1"/>
</dbReference>
<evidence type="ECO:0000313" key="4">
    <source>
        <dbReference type="Proteomes" id="UP000276634"/>
    </source>
</evidence>
<evidence type="ECO:0000256" key="1">
    <source>
        <dbReference type="ARBA" id="ARBA00022723"/>
    </source>
</evidence>
<dbReference type="InterPro" id="IPR006121">
    <property type="entry name" value="HMA_dom"/>
</dbReference>
<dbReference type="RefSeq" id="WP_123400238.1">
    <property type="nucleotide sequence ID" value="NZ_RJVI01000001.1"/>
</dbReference>
<keyword evidence="1" id="KW-0479">Metal-binding</keyword>
<evidence type="ECO:0000259" key="2">
    <source>
        <dbReference type="PROSITE" id="PS50846"/>
    </source>
</evidence>
<dbReference type="GO" id="GO:0046872">
    <property type="term" value="F:metal ion binding"/>
    <property type="evidence" value="ECO:0007669"/>
    <property type="project" value="UniProtKB-KW"/>
</dbReference>
<evidence type="ECO:0000313" key="3">
    <source>
        <dbReference type="EMBL" id="ROR34782.1"/>
    </source>
</evidence>
<comment type="caution">
    <text evidence="3">The sequence shown here is derived from an EMBL/GenBank/DDBJ whole genome shotgun (WGS) entry which is preliminary data.</text>
</comment>
<dbReference type="AlphaFoldDB" id="A0A3N1YAX0"/>
<keyword evidence="4" id="KW-1185">Reference proteome</keyword>
<dbReference type="InterPro" id="IPR017969">
    <property type="entry name" value="Heavy-metal-associated_CS"/>
</dbReference>
<dbReference type="OrthoDB" id="9814359at2"/>
<name>A0A3N1YAX0_9GAMM</name>
<organism evidence="3 4">
    <name type="scientific">Inmirania thermothiophila</name>
    <dbReference type="NCBI Taxonomy" id="1750597"/>
    <lineage>
        <taxon>Bacteria</taxon>
        <taxon>Pseudomonadati</taxon>
        <taxon>Pseudomonadota</taxon>
        <taxon>Gammaproteobacteria</taxon>
        <taxon>Chromatiales</taxon>
        <taxon>Ectothiorhodospiraceae</taxon>
        <taxon>Inmirania</taxon>
    </lineage>
</organism>
<dbReference type="CDD" id="cd00371">
    <property type="entry name" value="HMA"/>
    <property type="match status" value="1"/>
</dbReference>
<dbReference type="InterPro" id="IPR036163">
    <property type="entry name" value="HMA_dom_sf"/>
</dbReference>
<proteinExistence type="predicted"/>
<protein>
    <submittedName>
        <fullName evidence="3">Copper chaperone</fullName>
    </submittedName>
</protein>
<feature type="domain" description="HMA" evidence="2">
    <location>
        <begin position="1"/>
        <end position="64"/>
    </location>
</feature>
<gene>
    <name evidence="3" type="ORF">EDC57_0686</name>
</gene>
<accession>A0A3N1YAX0</accession>
<reference evidence="3 4" key="1">
    <citation type="submission" date="2018-11" db="EMBL/GenBank/DDBJ databases">
        <title>Genomic Encyclopedia of Type Strains, Phase IV (KMG-IV): sequencing the most valuable type-strain genomes for metagenomic binning, comparative biology and taxonomic classification.</title>
        <authorList>
            <person name="Goeker M."/>
        </authorList>
    </citation>
    <scope>NUCLEOTIDE SEQUENCE [LARGE SCALE GENOMIC DNA]</scope>
    <source>
        <strain evidence="3 4">DSM 100275</strain>
    </source>
</reference>